<dbReference type="RefSeq" id="WP_038678285.1">
    <property type="nucleotide sequence ID" value="NZ_BJMC01000008.1"/>
</dbReference>
<dbReference type="KEGG" id="psim:KR76_11100"/>
<keyword evidence="2" id="KW-0418">Kinase</keyword>
<dbReference type="PROSITE" id="PS01125">
    <property type="entry name" value="ROK"/>
    <property type="match status" value="1"/>
</dbReference>
<dbReference type="Proteomes" id="UP000030300">
    <property type="component" value="Chromosome"/>
</dbReference>
<dbReference type="InterPro" id="IPR043129">
    <property type="entry name" value="ATPase_NBD"/>
</dbReference>
<dbReference type="InterPro" id="IPR000600">
    <property type="entry name" value="ROK"/>
</dbReference>
<proteinExistence type="inferred from homology"/>
<sequence length="302" mass="29797">MGAGHVGVDVGGTKVLAVRIDATGAVTATATRPMPGRTAPITAVEDAIVAAAHDVSGTETPAGLGISAAGLVDAAGERFLFGAHLPWRDAPVRKAIAERTGLPVVLDNDANCAAHAELVAGAARGVGSALLITIGTGIGGAVVLGGRVVRGAHGLAGEFGHMQVVPGGLACECGLRGCWEQYCSGRALERVTRVALGRHLDGPEVTALARAGDDVALHAFGSIGTWLGVGAAGLVSAFDPEVVVVGGGVSAVGDLLLAPARRALAESLQGTAFRAVPPLLPAALGPEAGAVGAALLARDGRD</sequence>
<keyword evidence="2" id="KW-0808">Transferase</keyword>
<protein>
    <submittedName>
        <fullName evidence="2">Putative sugar kinase</fullName>
    </submittedName>
</protein>
<dbReference type="Gene3D" id="3.30.420.40">
    <property type="match status" value="2"/>
</dbReference>
<dbReference type="EMBL" id="CP009896">
    <property type="protein sequence ID" value="AIY17163.1"/>
    <property type="molecule type" value="Genomic_DNA"/>
</dbReference>
<dbReference type="PANTHER" id="PTHR18964:SF173">
    <property type="entry name" value="GLUCOKINASE"/>
    <property type="match status" value="1"/>
</dbReference>
<dbReference type="OrthoDB" id="9810372at2"/>
<dbReference type="SUPFAM" id="SSF53067">
    <property type="entry name" value="Actin-like ATPase domain"/>
    <property type="match status" value="1"/>
</dbReference>
<name>A0A0A1DKR9_NOCSI</name>
<comment type="similarity">
    <text evidence="1">Belongs to the ROK (NagC/XylR) family.</text>
</comment>
<dbReference type="AlphaFoldDB" id="A0A0A1DKR9"/>
<evidence type="ECO:0000256" key="1">
    <source>
        <dbReference type="ARBA" id="ARBA00006479"/>
    </source>
</evidence>
<dbReference type="eggNOG" id="COG1940">
    <property type="taxonomic scope" value="Bacteria"/>
</dbReference>
<dbReference type="GeneID" id="96609434"/>
<keyword evidence="3" id="KW-1185">Reference proteome</keyword>
<evidence type="ECO:0000313" key="2">
    <source>
        <dbReference type="EMBL" id="AIY17163.1"/>
    </source>
</evidence>
<dbReference type="HOGENOM" id="CLU_036604_0_0_11"/>
<accession>A0A0A1DKR9</accession>
<organism evidence="2 3">
    <name type="scientific">Nocardioides simplex</name>
    <name type="common">Arthrobacter simplex</name>
    <dbReference type="NCBI Taxonomy" id="2045"/>
    <lineage>
        <taxon>Bacteria</taxon>
        <taxon>Bacillati</taxon>
        <taxon>Actinomycetota</taxon>
        <taxon>Actinomycetes</taxon>
        <taxon>Propionibacteriales</taxon>
        <taxon>Nocardioidaceae</taxon>
        <taxon>Pimelobacter</taxon>
    </lineage>
</organism>
<dbReference type="PANTHER" id="PTHR18964">
    <property type="entry name" value="ROK (REPRESSOR, ORF, KINASE) FAMILY"/>
    <property type="match status" value="1"/>
</dbReference>
<gene>
    <name evidence="2" type="ORF">KR76_11100</name>
</gene>
<reference evidence="2 3" key="1">
    <citation type="journal article" date="2015" name="Genome Announc.">
        <title>Complete Genome Sequence of Steroid-Transforming Nocardioides simplex VKM Ac-2033D.</title>
        <authorList>
            <person name="Shtratnikova V.Y."/>
            <person name="Schelkunov M.I."/>
            <person name="Pekov Y.A."/>
            <person name="Fokina V.V."/>
            <person name="Logacheva M.D."/>
            <person name="Sokolov S.L."/>
            <person name="Bragin E.Y."/>
            <person name="Ashapkin V.V."/>
            <person name="Donova M.V."/>
        </authorList>
    </citation>
    <scope>NUCLEOTIDE SEQUENCE [LARGE SCALE GENOMIC DNA]</scope>
    <source>
        <strain evidence="2 3">VKM Ac-2033D</strain>
    </source>
</reference>
<dbReference type="Pfam" id="PF00480">
    <property type="entry name" value="ROK"/>
    <property type="match status" value="1"/>
</dbReference>
<evidence type="ECO:0000313" key="3">
    <source>
        <dbReference type="Proteomes" id="UP000030300"/>
    </source>
</evidence>
<dbReference type="InterPro" id="IPR049874">
    <property type="entry name" value="ROK_cs"/>
</dbReference>
<dbReference type="STRING" id="2045.KR76_11100"/>
<dbReference type="GO" id="GO:0016301">
    <property type="term" value="F:kinase activity"/>
    <property type="evidence" value="ECO:0007669"/>
    <property type="project" value="UniProtKB-KW"/>
</dbReference>